<dbReference type="GO" id="GO:0003676">
    <property type="term" value="F:nucleic acid binding"/>
    <property type="evidence" value="ECO:0007669"/>
    <property type="project" value="InterPro"/>
</dbReference>
<name>F0Z6X1_DICPU</name>
<evidence type="ECO:0008006" key="3">
    <source>
        <dbReference type="Google" id="ProtNLM"/>
    </source>
</evidence>
<gene>
    <name evidence="1" type="ORF">DICPUDRAFT_74146</name>
</gene>
<dbReference type="InParanoid" id="F0Z6X1"/>
<protein>
    <recommendedName>
        <fullName evidence="3">Tc1-like transposase DDE domain-containing protein</fullName>
    </recommendedName>
</protein>
<dbReference type="KEGG" id="dpp:DICPUDRAFT_74146"/>
<dbReference type="GeneID" id="10509121"/>
<evidence type="ECO:0000313" key="2">
    <source>
        <dbReference type="Proteomes" id="UP000001064"/>
    </source>
</evidence>
<evidence type="ECO:0000313" key="1">
    <source>
        <dbReference type="EMBL" id="EGC40227.1"/>
    </source>
</evidence>
<dbReference type="Gene3D" id="3.30.420.10">
    <property type="entry name" value="Ribonuclease H-like superfamily/Ribonuclease H"/>
    <property type="match status" value="1"/>
</dbReference>
<organism evidence="1 2">
    <name type="scientific">Dictyostelium purpureum</name>
    <name type="common">Slime mold</name>
    <dbReference type="NCBI Taxonomy" id="5786"/>
    <lineage>
        <taxon>Eukaryota</taxon>
        <taxon>Amoebozoa</taxon>
        <taxon>Evosea</taxon>
        <taxon>Eumycetozoa</taxon>
        <taxon>Dictyostelia</taxon>
        <taxon>Dictyosteliales</taxon>
        <taxon>Dictyosteliaceae</taxon>
        <taxon>Dictyostelium</taxon>
    </lineage>
</organism>
<dbReference type="AlphaFoldDB" id="F0Z6X1"/>
<reference evidence="2" key="1">
    <citation type="journal article" date="2011" name="Genome Biol.">
        <title>Comparative genomics of the social amoebae Dictyostelium discoideum and Dictyostelium purpureum.</title>
        <authorList>
            <consortium name="US DOE Joint Genome Institute (JGI-PGF)"/>
            <person name="Sucgang R."/>
            <person name="Kuo A."/>
            <person name="Tian X."/>
            <person name="Salerno W."/>
            <person name="Parikh A."/>
            <person name="Feasley C.L."/>
            <person name="Dalin E."/>
            <person name="Tu H."/>
            <person name="Huang E."/>
            <person name="Barry K."/>
            <person name="Lindquist E."/>
            <person name="Shapiro H."/>
            <person name="Bruce D."/>
            <person name="Schmutz J."/>
            <person name="Salamov A."/>
            <person name="Fey P."/>
            <person name="Gaudet P."/>
            <person name="Anjard C."/>
            <person name="Babu M.M."/>
            <person name="Basu S."/>
            <person name="Bushmanova Y."/>
            <person name="van der Wel H."/>
            <person name="Katoh-Kurasawa M."/>
            <person name="Dinh C."/>
            <person name="Coutinho P.M."/>
            <person name="Saito T."/>
            <person name="Elias M."/>
            <person name="Schaap P."/>
            <person name="Kay R.R."/>
            <person name="Henrissat B."/>
            <person name="Eichinger L."/>
            <person name="Rivero F."/>
            <person name="Putnam N.H."/>
            <person name="West C.M."/>
            <person name="Loomis W.F."/>
            <person name="Chisholm R.L."/>
            <person name="Shaulsky G."/>
            <person name="Strassmann J.E."/>
            <person name="Queller D.C."/>
            <person name="Kuspa A."/>
            <person name="Grigoriev I.V."/>
        </authorList>
    </citation>
    <scope>NUCLEOTIDE SEQUENCE [LARGE SCALE GENOMIC DNA]</scope>
    <source>
        <strain evidence="2">QSDP1</strain>
    </source>
</reference>
<dbReference type="Proteomes" id="UP000001064">
    <property type="component" value="Unassembled WGS sequence"/>
</dbReference>
<dbReference type="VEuPathDB" id="AmoebaDB:DICPUDRAFT_74146"/>
<accession>F0Z6X1</accession>
<dbReference type="RefSeq" id="XP_003283163.1">
    <property type="nucleotide sequence ID" value="XM_003283115.1"/>
</dbReference>
<dbReference type="InterPro" id="IPR036397">
    <property type="entry name" value="RNaseH_sf"/>
</dbReference>
<keyword evidence="2" id="KW-1185">Reference proteome</keyword>
<sequence length="157" mass="18660">MGDPIERHCRKKILNGKCYNLSNTKRHIRKNFQKNVSISATKITIQSYRRTLQEKSILSGDTFFLQENCSIHMTQLLTGFYEKMNIRVIFVPLCAPVLNIMENIWSMVKRRINFISIRYPRHNFNLLIGRILKNIKQDIFDNLYQSIPRKIQQTNKN</sequence>
<proteinExistence type="predicted"/>
<dbReference type="OrthoDB" id="10006939at2759"/>
<dbReference type="EMBL" id="GL870944">
    <property type="protein sequence ID" value="EGC40227.1"/>
    <property type="molecule type" value="Genomic_DNA"/>
</dbReference>